<name>A0ABQ0AE12_9GAMM</name>
<evidence type="ECO:0000313" key="2">
    <source>
        <dbReference type="EMBL" id="GAA6169893.1"/>
    </source>
</evidence>
<keyword evidence="1" id="KW-0732">Signal</keyword>
<proteinExistence type="predicted"/>
<feature type="signal peptide" evidence="1">
    <location>
        <begin position="1"/>
        <end position="26"/>
    </location>
</feature>
<accession>A0ABQ0AE12</accession>
<dbReference type="InterPro" id="IPR014917">
    <property type="entry name" value="DUF1800"/>
</dbReference>
<evidence type="ECO:0000313" key="3">
    <source>
        <dbReference type="Proteomes" id="UP001465153"/>
    </source>
</evidence>
<keyword evidence="3" id="KW-1185">Reference proteome</keyword>
<reference evidence="2 3" key="1">
    <citation type="submission" date="2024-04" db="EMBL/GenBank/DDBJ databases">
        <title>Draft genome sequence of Sessilibacter corallicola NBRC 116591.</title>
        <authorList>
            <person name="Miyakawa T."/>
            <person name="Kusuya Y."/>
            <person name="Miura T."/>
        </authorList>
    </citation>
    <scope>NUCLEOTIDE SEQUENCE [LARGE SCALE GENOMIC DNA]</scope>
    <source>
        <strain evidence="2 3">KU-00831-HH</strain>
    </source>
</reference>
<dbReference type="Proteomes" id="UP001465153">
    <property type="component" value="Unassembled WGS sequence"/>
</dbReference>
<gene>
    <name evidence="2" type="ORF">NBRC116591_37050</name>
</gene>
<dbReference type="PANTHER" id="PTHR43737:SF1">
    <property type="entry name" value="DUF1501 DOMAIN-CONTAINING PROTEIN"/>
    <property type="match status" value="1"/>
</dbReference>
<comment type="caution">
    <text evidence="2">The sequence shown here is derived from an EMBL/GenBank/DDBJ whole genome shotgun (WGS) entry which is preliminary data.</text>
</comment>
<evidence type="ECO:0000256" key="1">
    <source>
        <dbReference type="SAM" id="SignalP"/>
    </source>
</evidence>
<dbReference type="Pfam" id="PF08811">
    <property type="entry name" value="DUF1800"/>
    <property type="match status" value="1"/>
</dbReference>
<dbReference type="PANTHER" id="PTHR43737">
    <property type="entry name" value="BLL7424 PROTEIN"/>
    <property type="match status" value="1"/>
</dbReference>
<protein>
    <recommendedName>
        <fullName evidence="4">DUF1800 domain-containing protein</fullName>
    </recommendedName>
</protein>
<dbReference type="RefSeq" id="WP_353304291.1">
    <property type="nucleotide sequence ID" value="NZ_BAABWN010000016.1"/>
</dbReference>
<dbReference type="EMBL" id="BAABWN010000016">
    <property type="protein sequence ID" value="GAA6169893.1"/>
    <property type="molecule type" value="Genomic_DNA"/>
</dbReference>
<feature type="chain" id="PRO_5046298789" description="DUF1800 domain-containing protein" evidence="1">
    <location>
        <begin position="27"/>
        <end position="619"/>
    </location>
</feature>
<organism evidence="2 3">
    <name type="scientific">Sessilibacter corallicola</name>
    <dbReference type="NCBI Taxonomy" id="2904075"/>
    <lineage>
        <taxon>Bacteria</taxon>
        <taxon>Pseudomonadati</taxon>
        <taxon>Pseudomonadota</taxon>
        <taxon>Gammaproteobacteria</taxon>
        <taxon>Cellvibrionales</taxon>
        <taxon>Cellvibrionaceae</taxon>
        <taxon>Sessilibacter</taxon>
    </lineage>
</organism>
<sequence length="619" mass="69150">MNFLPFSRLLITIKICCLLCIHSAFAQSQSLTSEQVDTDVIRFLNQATFGATPESFTSLRSQIANDGSNRLAIYDQWINDQIAQTPSNMDAFCNSAITGITSDIQRAAIRDVPDCYWTTFTSAKDQLRQRVAFALSQILVISTQQVAVRSAYRGVFTYWDTLSNHAFGEYKNLLYDVSIHPVMGVWLSHISNPKAVPGTGIYPDENYAREVMQLFSMGLVQRRLDGSVITDDNGNPIPTYDNSVIEGMARVFTGLSFSRWFDSNGESIENTSFNRSVRPPFNRGQNQWLAPMKIFTSQHDYDEKVLFTDKGVTLTLPAATEKTALAALEEIQTVTNALTAHSSTAPYISRILIQRLVTSNPSPQYIERVATQFANNGDMTATIKAILLDPEARDPNNVNSDRFGKVKEPVLMLTNLFRLLEAQSGIYLDQREFGINAANFDNFEQDATLLRIGLLSNTGQQIMGAPSVFNFYSPNFSPAGLLADEGIVAPEQQLQTDNQLISVFNYYHRLTNNSLSRSFPVNEQNSFLLPFTVDNHKTGWNQQLLESIWNSTEGDNIIKAEALIDFLDFYLNAGFLHAERSTSVTRSAIVKNVSESTEAARYKAVLNGVINAPETQIQR</sequence>
<evidence type="ECO:0008006" key="4">
    <source>
        <dbReference type="Google" id="ProtNLM"/>
    </source>
</evidence>